<feature type="active site" evidence="6">
    <location>
        <position position="89"/>
    </location>
</feature>
<sequence length="409" mass="45017">MCLQDRSRVLVSTQAAEDVLKVVSLFSGCGGLDIGFEQVGFEVIAAYEAHDRTAQTYNLNLKNVARSRVLDEGSDIGQGADIVLATPPCQGFSTAGGYRQEDPRNDLLSVAAKLIVSAKPRVAVIENVAALGNSRNRNTMQVAIDILVAGGYAVEFKVLEAERLGVPQRRRRLFIIARIGRAHFHLAGLGDGPRTLGLANVFGGLNEQATDHNPKPLTKNSNHERIARRIGQGQKLCNVRVGDAAVPTWDIPEVFGEVSADERRILELVQRLRRTERERSFGDADPVSLERLSFAYGRDPTSNVDSLVGKGYLRRLNGKIDLTNTFNGKYRRLDVNDVSPTVDTRFGDFRLFLHPTEQRGMTVREAARIQGFPDSFTFDKDERIAFTQVGNAVPPPVGYAVATFVRSLL</sequence>
<evidence type="ECO:0000256" key="1">
    <source>
        <dbReference type="ARBA" id="ARBA00022603"/>
    </source>
</evidence>
<dbReference type="PRINTS" id="PR00105">
    <property type="entry name" value="C5METTRFRASE"/>
</dbReference>
<evidence type="ECO:0000256" key="8">
    <source>
        <dbReference type="RuleBase" id="RU000417"/>
    </source>
</evidence>
<dbReference type="InterPro" id="IPR029063">
    <property type="entry name" value="SAM-dependent_MTases_sf"/>
</dbReference>
<dbReference type="PROSITE" id="PS00095">
    <property type="entry name" value="C5_MTASE_2"/>
    <property type="match status" value="1"/>
</dbReference>
<dbReference type="GO" id="GO:0032259">
    <property type="term" value="P:methylation"/>
    <property type="evidence" value="ECO:0007669"/>
    <property type="project" value="UniProtKB-KW"/>
</dbReference>
<dbReference type="PROSITE" id="PS51679">
    <property type="entry name" value="SAM_MT_C5"/>
    <property type="match status" value="1"/>
</dbReference>
<evidence type="ECO:0000256" key="7">
    <source>
        <dbReference type="RuleBase" id="RU000416"/>
    </source>
</evidence>
<evidence type="ECO:0000313" key="9">
    <source>
        <dbReference type="EMBL" id="THV34712.1"/>
    </source>
</evidence>
<dbReference type="InterPro" id="IPR031303">
    <property type="entry name" value="C5_meth_CS"/>
</dbReference>
<gene>
    <name evidence="9" type="ORF">FAA86_13570</name>
</gene>
<comment type="similarity">
    <text evidence="6 7">Belongs to the class I-like SAM-binding methyltransferase superfamily. C5-methyltransferase family.</text>
</comment>
<proteinExistence type="inferred from homology"/>
<dbReference type="GO" id="GO:0044027">
    <property type="term" value="P:negative regulation of gene expression via chromosomal CpG island methylation"/>
    <property type="evidence" value="ECO:0007669"/>
    <property type="project" value="TreeGrafter"/>
</dbReference>
<keyword evidence="2 6" id="KW-0808">Transferase</keyword>
<dbReference type="GO" id="GO:0003886">
    <property type="term" value="F:DNA (cytosine-5-)-methyltransferase activity"/>
    <property type="evidence" value="ECO:0007669"/>
    <property type="project" value="UniProtKB-EC"/>
</dbReference>
<evidence type="ECO:0000256" key="4">
    <source>
        <dbReference type="ARBA" id="ARBA00022747"/>
    </source>
</evidence>
<dbReference type="NCBIfam" id="TIGR00675">
    <property type="entry name" value="dcm"/>
    <property type="match status" value="1"/>
</dbReference>
<dbReference type="InterPro" id="IPR050390">
    <property type="entry name" value="C5-Methyltransferase"/>
</dbReference>
<dbReference type="PANTHER" id="PTHR10629">
    <property type="entry name" value="CYTOSINE-SPECIFIC METHYLTRANSFERASE"/>
    <property type="match status" value="1"/>
</dbReference>
<keyword evidence="1 6" id="KW-0489">Methyltransferase</keyword>
<keyword evidence="3 6" id="KW-0949">S-adenosyl-L-methionine</keyword>
<dbReference type="SUPFAM" id="SSF53335">
    <property type="entry name" value="S-adenosyl-L-methionine-dependent methyltransferases"/>
    <property type="match status" value="1"/>
</dbReference>
<dbReference type="AlphaFoldDB" id="A0A4S8PXN4"/>
<evidence type="ECO:0000256" key="5">
    <source>
        <dbReference type="ARBA" id="ARBA00047422"/>
    </source>
</evidence>
<dbReference type="Proteomes" id="UP000307378">
    <property type="component" value="Unassembled WGS sequence"/>
</dbReference>
<dbReference type="Pfam" id="PF00145">
    <property type="entry name" value="DNA_methylase"/>
    <property type="match status" value="2"/>
</dbReference>
<comment type="catalytic activity">
    <reaction evidence="5 8">
        <text>a 2'-deoxycytidine in DNA + S-adenosyl-L-methionine = a 5-methyl-2'-deoxycytidine in DNA + S-adenosyl-L-homocysteine + H(+)</text>
        <dbReference type="Rhea" id="RHEA:13681"/>
        <dbReference type="Rhea" id="RHEA-COMP:11369"/>
        <dbReference type="Rhea" id="RHEA-COMP:11370"/>
        <dbReference type="ChEBI" id="CHEBI:15378"/>
        <dbReference type="ChEBI" id="CHEBI:57856"/>
        <dbReference type="ChEBI" id="CHEBI:59789"/>
        <dbReference type="ChEBI" id="CHEBI:85452"/>
        <dbReference type="ChEBI" id="CHEBI:85454"/>
        <dbReference type="EC" id="2.1.1.37"/>
    </reaction>
</comment>
<evidence type="ECO:0000313" key="10">
    <source>
        <dbReference type="Proteomes" id="UP000307378"/>
    </source>
</evidence>
<comment type="caution">
    <text evidence="9">The sequence shown here is derived from an EMBL/GenBank/DDBJ whole genome shotgun (WGS) entry which is preliminary data.</text>
</comment>
<dbReference type="PANTHER" id="PTHR10629:SF52">
    <property type="entry name" value="DNA (CYTOSINE-5)-METHYLTRANSFERASE 1"/>
    <property type="match status" value="1"/>
</dbReference>
<evidence type="ECO:0000256" key="3">
    <source>
        <dbReference type="ARBA" id="ARBA00022691"/>
    </source>
</evidence>
<keyword evidence="4" id="KW-0680">Restriction system</keyword>
<dbReference type="Gene3D" id="3.90.120.10">
    <property type="entry name" value="DNA Methylase, subunit A, domain 2"/>
    <property type="match status" value="1"/>
</dbReference>
<protein>
    <recommendedName>
        <fullName evidence="8">Cytosine-specific methyltransferase</fullName>
        <ecNumber evidence="8">2.1.1.37</ecNumber>
    </recommendedName>
</protein>
<dbReference type="InterPro" id="IPR001525">
    <property type="entry name" value="C5_MeTfrase"/>
</dbReference>
<name>A0A4S8PXN4_9HYPH</name>
<evidence type="ECO:0000256" key="6">
    <source>
        <dbReference type="PROSITE-ProRule" id="PRU01016"/>
    </source>
</evidence>
<dbReference type="PROSITE" id="PS00094">
    <property type="entry name" value="C5_MTASE_1"/>
    <property type="match status" value="1"/>
</dbReference>
<dbReference type="Gene3D" id="3.40.50.150">
    <property type="entry name" value="Vaccinia Virus protein VP39"/>
    <property type="match status" value="1"/>
</dbReference>
<reference evidence="9 10" key="1">
    <citation type="submission" date="2019-04" db="EMBL/GenBank/DDBJ databases">
        <title>genome sequence of strain W3.</title>
        <authorList>
            <person name="Gao J."/>
            <person name="Sun J."/>
        </authorList>
    </citation>
    <scope>NUCLEOTIDE SEQUENCE [LARGE SCALE GENOMIC DNA]</scope>
    <source>
        <strain evidence="9 10">W3</strain>
    </source>
</reference>
<dbReference type="GO" id="GO:0009307">
    <property type="term" value="P:DNA restriction-modification system"/>
    <property type="evidence" value="ECO:0007669"/>
    <property type="project" value="UniProtKB-KW"/>
</dbReference>
<dbReference type="InterPro" id="IPR018117">
    <property type="entry name" value="C5_DNA_meth_AS"/>
</dbReference>
<evidence type="ECO:0000256" key="2">
    <source>
        <dbReference type="ARBA" id="ARBA00022679"/>
    </source>
</evidence>
<dbReference type="GO" id="GO:0003677">
    <property type="term" value="F:DNA binding"/>
    <property type="evidence" value="ECO:0007669"/>
    <property type="project" value="TreeGrafter"/>
</dbReference>
<accession>A0A4S8PXN4</accession>
<dbReference type="EMBL" id="STGU01000007">
    <property type="protein sequence ID" value="THV34712.1"/>
    <property type="molecule type" value="Genomic_DNA"/>
</dbReference>
<dbReference type="EC" id="2.1.1.37" evidence="8"/>
<organism evidence="9 10">
    <name type="scientific">Rhizobium rosettiformans W3</name>
    <dbReference type="NCBI Taxonomy" id="538378"/>
    <lineage>
        <taxon>Bacteria</taxon>
        <taxon>Pseudomonadati</taxon>
        <taxon>Pseudomonadota</taxon>
        <taxon>Alphaproteobacteria</taxon>
        <taxon>Hyphomicrobiales</taxon>
        <taxon>Rhizobiaceae</taxon>
        <taxon>Rhizobium/Agrobacterium group</taxon>
        <taxon>Rhizobium</taxon>
    </lineage>
</organism>